<reference evidence="2 3" key="1">
    <citation type="submission" date="2016-02" db="EMBL/GenBank/DDBJ databases">
        <title>Genome sequence of Clostridium tepidiprofundi DSM 19306.</title>
        <authorList>
            <person name="Poehlein A."/>
            <person name="Daniel R."/>
        </authorList>
    </citation>
    <scope>NUCLEOTIDE SEQUENCE [LARGE SCALE GENOMIC DNA]</scope>
    <source>
        <strain evidence="2 3">DSM 19306</strain>
    </source>
</reference>
<name>A0A151B7C7_9CLOT</name>
<evidence type="ECO:0000256" key="1">
    <source>
        <dbReference type="SAM" id="Coils"/>
    </source>
</evidence>
<proteinExistence type="predicted"/>
<dbReference type="RefSeq" id="WP_066821304.1">
    <property type="nucleotide sequence ID" value="NZ_LTBA01000001.1"/>
</dbReference>
<dbReference type="Proteomes" id="UP000075531">
    <property type="component" value="Unassembled WGS sequence"/>
</dbReference>
<sequence length="108" mass="12386">MELMQIGQEIHNTSKRIEEGVNRLHKYAVAYATAEKEYRIALAKEIMFLRDNKLPVTLVNDVARGNTAEQKFKRDLAEVEYKTARDMLNALQAELSGLQTLYKAQTEV</sequence>
<keyword evidence="1" id="KW-0175">Coiled coil</keyword>
<organism evidence="2 3">
    <name type="scientific">Clostridium tepidiprofundi DSM 19306</name>
    <dbReference type="NCBI Taxonomy" id="1121338"/>
    <lineage>
        <taxon>Bacteria</taxon>
        <taxon>Bacillati</taxon>
        <taxon>Bacillota</taxon>
        <taxon>Clostridia</taxon>
        <taxon>Eubacteriales</taxon>
        <taxon>Clostridiaceae</taxon>
        <taxon>Clostridium</taxon>
    </lineage>
</organism>
<dbReference type="EMBL" id="LTBA01000001">
    <property type="protein sequence ID" value="KYH35851.1"/>
    <property type="molecule type" value="Genomic_DNA"/>
</dbReference>
<accession>A0A151B7C7</accession>
<comment type="caution">
    <text evidence="2">The sequence shown here is derived from an EMBL/GenBank/DDBJ whole genome shotgun (WGS) entry which is preliminary data.</text>
</comment>
<dbReference type="OrthoDB" id="1707280at2"/>
<protein>
    <submittedName>
        <fullName evidence="2">Uncharacterized protein</fullName>
    </submittedName>
</protein>
<gene>
    <name evidence="2" type="ORF">CLTEP_02440</name>
</gene>
<dbReference type="PATRIC" id="fig|1121338.3.peg.248"/>
<dbReference type="AlphaFoldDB" id="A0A151B7C7"/>
<evidence type="ECO:0000313" key="3">
    <source>
        <dbReference type="Proteomes" id="UP000075531"/>
    </source>
</evidence>
<feature type="coiled-coil region" evidence="1">
    <location>
        <begin position="74"/>
        <end position="101"/>
    </location>
</feature>
<keyword evidence="3" id="KW-1185">Reference proteome</keyword>
<dbReference type="STRING" id="1121338.CLTEP_02440"/>
<evidence type="ECO:0000313" key="2">
    <source>
        <dbReference type="EMBL" id="KYH35851.1"/>
    </source>
</evidence>